<gene>
    <name evidence="4" type="primary">LOC112284752</name>
    <name evidence="3" type="ORF">PHYPA_010297</name>
</gene>
<proteinExistence type="predicted"/>
<dbReference type="InterPro" id="IPR036291">
    <property type="entry name" value="NAD(P)-bd_dom_sf"/>
</dbReference>
<dbReference type="RefSeq" id="XP_024380687.1">
    <property type="nucleotide sequence ID" value="XM_024524919.2"/>
</dbReference>
<evidence type="ECO:0000259" key="2">
    <source>
        <dbReference type="Pfam" id="PF01370"/>
    </source>
</evidence>
<evidence type="ECO:0000313" key="5">
    <source>
        <dbReference type="Proteomes" id="UP000006727"/>
    </source>
</evidence>
<dbReference type="SUPFAM" id="SSF51735">
    <property type="entry name" value="NAD(P)-binding Rossmann-fold domains"/>
    <property type="match status" value="1"/>
</dbReference>
<accession>A9SGB7</accession>
<evidence type="ECO:0000313" key="3">
    <source>
        <dbReference type="EMBL" id="PNR51111.1"/>
    </source>
</evidence>
<dbReference type="InterPro" id="IPR050425">
    <property type="entry name" value="NAD(P)_dehydrat-like"/>
</dbReference>
<dbReference type="Pfam" id="PF01370">
    <property type="entry name" value="Epimerase"/>
    <property type="match status" value="1"/>
</dbReference>
<dbReference type="FunFam" id="3.40.50.720:FF:000219">
    <property type="entry name" value="Cinnamoyl-CoA reductase 1"/>
    <property type="match status" value="1"/>
</dbReference>
<dbReference type="GeneID" id="112284752"/>
<dbReference type="PaxDb" id="3218-PP1S75_227V6.1"/>
<feature type="domain" description="NAD-dependent epimerase/dehydratase" evidence="2">
    <location>
        <begin position="7"/>
        <end position="242"/>
    </location>
</feature>
<dbReference type="InterPro" id="IPR001509">
    <property type="entry name" value="Epimerase_deHydtase"/>
</dbReference>
<keyword evidence="5" id="KW-1185">Reference proteome</keyword>
<dbReference type="PANTHER" id="PTHR10366:SF852">
    <property type="entry name" value="CINNAMOYL-COA REDUCTASE CAD2"/>
    <property type="match status" value="1"/>
</dbReference>
<dbReference type="Gramene" id="Pp3c7_12220V3.1">
    <property type="protein sequence ID" value="Pp3c7_12220V3.1"/>
    <property type="gene ID" value="Pp3c7_12220"/>
</dbReference>
<organism evidence="3">
    <name type="scientific">Physcomitrium patens</name>
    <name type="common">Spreading-leaved earth moss</name>
    <name type="synonym">Physcomitrella patens</name>
    <dbReference type="NCBI Taxonomy" id="3218"/>
    <lineage>
        <taxon>Eukaryota</taxon>
        <taxon>Viridiplantae</taxon>
        <taxon>Streptophyta</taxon>
        <taxon>Embryophyta</taxon>
        <taxon>Bryophyta</taxon>
        <taxon>Bryophytina</taxon>
        <taxon>Bryopsida</taxon>
        <taxon>Funariidae</taxon>
        <taxon>Funariales</taxon>
        <taxon>Funariaceae</taxon>
        <taxon>Physcomitrium</taxon>
    </lineage>
</organism>
<dbReference type="EnsemblPlants" id="Pp3c7_12220V3.1">
    <property type="protein sequence ID" value="Pp3c7_12220V3.1"/>
    <property type="gene ID" value="Pp3c7_12220"/>
</dbReference>
<keyword evidence="1" id="KW-0560">Oxidoreductase</keyword>
<dbReference type="EMBL" id="ABEU02000007">
    <property type="protein sequence ID" value="PNR51111.1"/>
    <property type="molecule type" value="Genomic_DNA"/>
</dbReference>
<dbReference type="SMR" id="A9SGB7"/>
<dbReference type="OrthoDB" id="2735536at2759"/>
<dbReference type="eggNOG" id="KOG1502">
    <property type="taxonomic scope" value="Eukaryota"/>
</dbReference>
<dbReference type="STRING" id="3218.A9SGB7"/>
<evidence type="ECO:0000313" key="4">
    <source>
        <dbReference type="EnsemblPlants" id="Pp3c7_12220V3.1"/>
    </source>
</evidence>
<dbReference type="Proteomes" id="UP000006727">
    <property type="component" value="Chromosome 7"/>
</dbReference>
<dbReference type="CDD" id="cd08958">
    <property type="entry name" value="FR_SDR_e"/>
    <property type="match status" value="1"/>
</dbReference>
<dbReference type="Gramene" id="Pp3c7_12220V3.2">
    <property type="protein sequence ID" value="Pp3c7_12220V3.2"/>
    <property type="gene ID" value="Pp3c7_12220"/>
</dbReference>
<evidence type="ECO:0000256" key="1">
    <source>
        <dbReference type="ARBA" id="ARBA00023002"/>
    </source>
</evidence>
<protein>
    <recommendedName>
        <fullName evidence="2">NAD-dependent epimerase/dehydratase domain-containing protein</fullName>
    </recommendedName>
</protein>
<dbReference type="HOGENOM" id="CLU_007383_9_0_1"/>
<dbReference type="GO" id="GO:0016616">
    <property type="term" value="F:oxidoreductase activity, acting on the CH-OH group of donors, NAD or NADP as acceptor"/>
    <property type="evidence" value="ECO:0000318"/>
    <property type="project" value="GO_Central"/>
</dbReference>
<name>A9SGB7_PHYPA</name>
<dbReference type="EnsemblPlants" id="Pp3c7_12220V3.2">
    <property type="protein sequence ID" value="Pp3c7_12220V3.2"/>
    <property type="gene ID" value="Pp3c7_12220"/>
</dbReference>
<sequence length="318" mass="35016">MANGQVVCVTGANGFIASWLVKSLLERGYTVRGTVRNPEKSKHLLNLPGANERLELIEADLLAPEAFDSAVHGCHGVFHTASPFHFNITDPDSQLIEPAVKGTLNVLESCAKAGTKKIVLTSSVAAVAYSPKRAGASVVDETFFSDPEFCQKEQRWYVLSKTLAESAAWEFVKEHNLNMVAINPTMVIGPLLQSSMNTSNELLLGFLNGTAKSFPNQAVGWVSVKDVAMAHILAYEKPEAEGRYIINERLIHYGEMVSLLMNRYPQYPIVAKDADDSTRLPSYNLSNEKIKKLGLTFQPLEEALDETVACFKELKLLD</sequence>
<reference evidence="3 5" key="2">
    <citation type="journal article" date="2018" name="Plant J.">
        <title>The Physcomitrella patens chromosome-scale assembly reveals moss genome structure and evolution.</title>
        <authorList>
            <person name="Lang D."/>
            <person name="Ullrich K.K."/>
            <person name="Murat F."/>
            <person name="Fuchs J."/>
            <person name="Jenkins J."/>
            <person name="Haas F.B."/>
            <person name="Piednoel M."/>
            <person name="Gundlach H."/>
            <person name="Van Bel M."/>
            <person name="Meyberg R."/>
            <person name="Vives C."/>
            <person name="Morata J."/>
            <person name="Symeonidi A."/>
            <person name="Hiss M."/>
            <person name="Muchero W."/>
            <person name="Kamisugi Y."/>
            <person name="Saleh O."/>
            <person name="Blanc G."/>
            <person name="Decker E.L."/>
            <person name="van Gessel N."/>
            <person name="Grimwood J."/>
            <person name="Hayes R.D."/>
            <person name="Graham S.W."/>
            <person name="Gunter L.E."/>
            <person name="McDaniel S.F."/>
            <person name="Hoernstein S.N.W."/>
            <person name="Larsson A."/>
            <person name="Li F.W."/>
            <person name="Perroud P.F."/>
            <person name="Phillips J."/>
            <person name="Ranjan P."/>
            <person name="Rokshar D.S."/>
            <person name="Rothfels C.J."/>
            <person name="Schneider L."/>
            <person name="Shu S."/>
            <person name="Stevenson D.W."/>
            <person name="Thummler F."/>
            <person name="Tillich M."/>
            <person name="Villarreal Aguilar J.C."/>
            <person name="Widiez T."/>
            <person name="Wong G.K."/>
            <person name="Wymore A."/>
            <person name="Zhang Y."/>
            <person name="Zimmer A.D."/>
            <person name="Quatrano R.S."/>
            <person name="Mayer K.F.X."/>
            <person name="Goodstein D."/>
            <person name="Casacuberta J.M."/>
            <person name="Vandepoele K."/>
            <person name="Reski R."/>
            <person name="Cuming A.C."/>
            <person name="Tuskan G.A."/>
            <person name="Maumus F."/>
            <person name="Salse J."/>
            <person name="Schmutz J."/>
            <person name="Rensing S.A."/>
        </authorList>
    </citation>
    <scope>NUCLEOTIDE SEQUENCE [LARGE SCALE GENOMIC DNA]</scope>
    <source>
        <strain evidence="4 5">cv. Gransden 2004</strain>
    </source>
</reference>
<reference evidence="4" key="3">
    <citation type="submission" date="2020-12" db="UniProtKB">
        <authorList>
            <consortium name="EnsemblPlants"/>
        </authorList>
    </citation>
    <scope>IDENTIFICATION</scope>
</reference>
<dbReference type="OMA" id="HGRYILA"/>
<dbReference type="Gene3D" id="3.40.50.720">
    <property type="entry name" value="NAD(P)-binding Rossmann-like Domain"/>
    <property type="match status" value="1"/>
</dbReference>
<dbReference type="AlphaFoldDB" id="A9SGB7"/>
<reference evidence="3 5" key="1">
    <citation type="journal article" date="2008" name="Science">
        <title>The Physcomitrella genome reveals evolutionary insights into the conquest of land by plants.</title>
        <authorList>
            <person name="Rensing S."/>
            <person name="Lang D."/>
            <person name="Zimmer A."/>
            <person name="Terry A."/>
            <person name="Salamov A."/>
            <person name="Shapiro H."/>
            <person name="Nishiyama T."/>
            <person name="Perroud P.-F."/>
            <person name="Lindquist E."/>
            <person name="Kamisugi Y."/>
            <person name="Tanahashi T."/>
            <person name="Sakakibara K."/>
            <person name="Fujita T."/>
            <person name="Oishi K."/>
            <person name="Shin-I T."/>
            <person name="Kuroki Y."/>
            <person name="Toyoda A."/>
            <person name="Suzuki Y."/>
            <person name="Hashimoto A."/>
            <person name="Yamaguchi K."/>
            <person name="Sugano A."/>
            <person name="Kohara Y."/>
            <person name="Fujiyama A."/>
            <person name="Anterola A."/>
            <person name="Aoki S."/>
            <person name="Ashton N."/>
            <person name="Barbazuk W.B."/>
            <person name="Barker E."/>
            <person name="Bennetzen J."/>
            <person name="Bezanilla M."/>
            <person name="Blankenship R."/>
            <person name="Cho S.H."/>
            <person name="Dutcher S."/>
            <person name="Estelle M."/>
            <person name="Fawcett J.A."/>
            <person name="Gundlach H."/>
            <person name="Hanada K."/>
            <person name="Heyl A."/>
            <person name="Hicks K.A."/>
            <person name="Hugh J."/>
            <person name="Lohr M."/>
            <person name="Mayer K."/>
            <person name="Melkozernov A."/>
            <person name="Murata T."/>
            <person name="Nelson D."/>
            <person name="Pils B."/>
            <person name="Prigge M."/>
            <person name="Reiss B."/>
            <person name="Renner T."/>
            <person name="Rombauts S."/>
            <person name="Rushton P."/>
            <person name="Sanderfoot A."/>
            <person name="Schween G."/>
            <person name="Shiu S.-H."/>
            <person name="Stueber K."/>
            <person name="Theodoulou F.L."/>
            <person name="Tu H."/>
            <person name="Van de Peer Y."/>
            <person name="Verrier P.J."/>
            <person name="Waters E."/>
            <person name="Wood A."/>
            <person name="Yang L."/>
            <person name="Cove D."/>
            <person name="Cuming A."/>
            <person name="Hasebe M."/>
            <person name="Lucas S."/>
            <person name="Mishler D.B."/>
            <person name="Reski R."/>
            <person name="Grigoriev I."/>
            <person name="Quatrano R.S."/>
            <person name="Boore J.L."/>
        </authorList>
    </citation>
    <scope>NUCLEOTIDE SEQUENCE [LARGE SCALE GENOMIC DNA]</scope>
    <source>
        <strain evidence="4 5">cv. Gransden 2004</strain>
    </source>
</reference>
<dbReference type="PANTHER" id="PTHR10366">
    <property type="entry name" value="NAD DEPENDENT EPIMERASE/DEHYDRATASE"/>
    <property type="match status" value="1"/>
</dbReference>